<dbReference type="EMBL" id="ACJW02000003">
    <property type="protein sequence ID" value="EEP68070.1"/>
    <property type="molecule type" value="Genomic_DNA"/>
</dbReference>
<evidence type="ECO:0000259" key="1">
    <source>
        <dbReference type="Pfam" id="PF13401"/>
    </source>
</evidence>
<dbReference type="InterPro" id="IPR052026">
    <property type="entry name" value="ExeA_AAA_ATPase_DNA-bind"/>
</dbReference>
<dbReference type="PANTHER" id="PTHR35894:SF5">
    <property type="entry name" value="MU-LIKE PROPHAGE FLUMU DNA TRANSPOSITION PROTEIN B"/>
    <property type="match status" value="1"/>
</dbReference>
<dbReference type="PANTHER" id="PTHR35894">
    <property type="entry name" value="GENERAL SECRETION PATHWAY PROTEIN A-RELATED"/>
    <property type="match status" value="1"/>
</dbReference>
<keyword evidence="3" id="KW-1185">Reference proteome</keyword>
<comment type="caution">
    <text evidence="2">The sequence shown here is derived from an EMBL/GenBank/DDBJ whole genome shotgun (WGS) entry which is preliminary data.</text>
</comment>
<proteinExistence type="predicted"/>
<organism evidence="2 3">
    <name type="scientific">Kingella oralis ATCC 51147</name>
    <dbReference type="NCBI Taxonomy" id="629741"/>
    <lineage>
        <taxon>Bacteria</taxon>
        <taxon>Pseudomonadati</taxon>
        <taxon>Pseudomonadota</taxon>
        <taxon>Betaproteobacteria</taxon>
        <taxon>Neisseriales</taxon>
        <taxon>Neisseriaceae</taxon>
        <taxon>Kingella</taxon>
    </lineage>
</organism>
<evidence type="ECO:0000313" key="3">
    <source>
        <dbReference type="Proteomes" id="UP000003009"/>
    </source>
</evidence>
<dbReference type="SUPFAM" id="SSF52540">
    <property type="entry name" value="P-loop containing nucleoside triphosphate hydrolases"/>
    <property type="match status" value="1"/>
</dbReference>
<evidence type="ECO:0000313" key="2">
    <source>
        <dbReference type="EMBL" id="EEP68070.1"/>
    </source>
</evidence>
<dbReference type="InterPro" id="IPR049945">
    <property type="entry name" value="AAA_22"/>
</dbReference>
<feature type="domain" description="ORC1/DEAH AAA+ ATPase" evidence="1">
    <location>
        <begin position="41"/>
        <end position="153"/>
    </location>
</feature>
<dbReference type="HOGENOM" id="CLU_099028_0_0_4"/>
<dbReference type="Gene3D" id="3.40.50.300">
    <property type="entry name" value="P-loop containing nucleotide triphosphate hydrolases"/>
    <property type="match status" value="1"/>
</dbReference>
<sequence length="256" mass="27857">MVEVFDETNRSVNAMKIANINNLSLVAVAMARLVNRQDGLPGLGVLYGPSGFGKTTATVAIANKTQAYYVQLRSAWSKKTLLEKLCFEMGLAAPKTAAACLDAICEQLAATQRPLILDEADYLVGKNGMVELVRDVYEGSQSPILLVGEEQMPNKLKRFERFHGRVLSWIPAQPVSLEDARLLAEAYAPNVQLGDDVLRHLVELAHGSVRRVTVNLVNLAEAAAMNNLDAVELGSLKSLGGFEFYKGESPKRSVKA</sequence>
<dbReference type="STRING" id="629741.GCWU000324_02321"/>
<name>C4GJU8_9NEIS</name>
<protein>
    <recommendedName>
        <fullName evidence="1">ORC1/DEAH AAA+ ATPase domain-containing protein</fullName>
    </recommendedName>
</protein>
<dbReference type="InterPro" id="IPR027417">
    <property type="entry name" value="P-loop_NTPase"/>
</dbReference>
<accession>C4GJU8</accession>
<gene>
    <name evidence="2" type="ORF">GCWU000324_02321</name>
</gene>
<dbReference type="AlphaFoldDB" id="C4GJU8"/>
<dbReference type="Pfam" id="PF13401">
    <property type="entry name" value="AAA_22"/>
    <property type="match status" value="1"/>
</dbReference>
<reference evidence="2" key="1">
    <citation type="submission" date="2009-04" db="EMBL/GenBank/DDBJ databases">
        <authorList>
            <person name="Weinstock G."/>
            <person name="Sodergren E."/>
            <person name="Clifton S."/>
            <person name="Fulton L."/>
            <person name="Fulton B."/>
            <person name="Courtney L."/>
            <person name="Fronick C."/>
            <person name="Harrison M."/>
            <person name="Strong C."/>
            <person name="Farmer C."/>
            <person name="Delahaunty K."/>
            <person name="Markovic C."/>
            <person name="Hall O."/>
            <person name="Minx P."/>
            <person name="Tomlinson C."/>
            <person name="Mitreva M."/>
            <person name="Nelson J."/>
            <person name="Hou S."/>
            <person name="Wollam A."/>
            <person name="Pepin K.H."/>
            <person name="Johnson M."/>
            <person name="Bhonagiri V."/>
            <person name="Nash W.E."/>
            <person name="Warren W."/>
            <person name="Chinwalla A."/>
            <person name="Mardis E.R."/>
            <person name="Wilson R.K."/>
        </authorList>
    </citation>
    <scope>NUCLEOTIDE SEQUENCE [LARGE SCALE GENOMIC DNA]</scope>
    <source>
        <strain evidence="2">ATCC 51147</strain>
    </source>
</reference>
<dbReference type="GO" id="GO:0016887">
    <property type="term" value="F:ATP hydrolysis activity"/>
    <property type="evidence" value="ECO:0007669"/>
    <property type="project" value="InterPro"/>
</dbReference>
<dbReference type="Proteomes" id="UP000003009">
    <property type="component" value="Unassembled WGS sequence"/>
</dbReference>